<protein>
    <recommendedName>
        <fullName evidence="3">Competence CoiA family protein</fullName>
    </recommendedName>
</protein>
<sequence>MPYLGLLNGTQVIPPQVADGTTVTCPVCECQMAVVQSHERGSAFVSRHFRHHEQERASELSARSGQITFADLEATGECPGESDEHLKMKSIAYARLEHDFPDASVELESSVGNRIADVLLAFDEPRAPYAKGIAAEVQYRNHGKDIEAVSEHYLEHEYSVVWLKEDDFSEYDVDLSEMLTVWPCALPTRTGTEGYPDVIRWLWQEKSPNVSLEIPIPGEYWASFDKSGEWVPIVHRQLRQRGRAWVTVSRSPTQQVTFQLGKKGRGWDPETERVTVQVEVDDCTELRSFANQLSQRAFGQDRPSKRDRDQPWHDLMTAWFAGTSVVTSWLSASLSPDGDVVLSLGKKHPAETERVSAQVDETAVQALQEVSDLLDKAFEIESSDSVDVFSR</sequence>
<name>M1XR49_NATM8</name>
<evidence type="ECO:0008006" key="3">
    <source>
        <dbReference type="Google" id="ProtNLM"/>
    </source>
</evidence>
<dbReference type="Proteomes" id="UP000011867">
    <property type="component" value="Chromosome"/>
</dbReference>
<evidence type="ECO:0000313" key="1">
    <source>
        <dbReference type="EMBL" id="CCQ36686.1"/>
    </source>
</evidence>
<evidence type="ECO:0000313" key="2">
    <source>
        <dbReference type="Proteomes" id="UP000011867"/>
    </source>
</evidence>
<reference evidence="1 2" key="1">
    <citation type="journal article" date="2013" name="Genome Announc.">
        <title>Genome of the haloarchaeon Natronomonas moolapensis, a neutrophilic member of a previously haloalkaliphilic genus.</title>
        <authorList>
            <person name="Dyall-Smith M.L."/>
            <person name="Pfeiffer F."/>
            <person name="Oberwinkler T."/>
            <person name="Klee K."/>
            <person name="Rampp M."/>
            <person name="Palm P."/>
            <person name="Gross K."/>
            <person name="Schuster S.C."/>
            <person name="Oesterhelt D."/>
        </authorList>
    </citation>
    <scope>NUCLEOTIDE SEQUENCE [LARGE SCALE GENOMIC DNA]</scope>
    <source>
        <strain evidence="2">DSM 18674 / JCM 14361 / 8.8.11</strain>
    </source>
</reference>
<dbReference type="EMBL" id="HF582854">
    <property type="protein sequence ID" value="CCQ36686.1"/>
    <property type="molecule type" value="Genomic_DNA"/>
</dbReference>
<dbReference type="eggNOG" id="arCOG13005">
    <property type="taxonomic scope" value="Archaea"/>
</dbReference>
<dbReference type="HOGENOM" id="CLU_059312_0_0_2"/>
<gene>
    <name evidence="1" type="ordered locus">Nmlp_2523</name>
</gene>
<dbReference type="KEGG" id="nmo:Nmlp_2523"/>
<proteinExistence type="predicted"/>
<keyword evidence="2" id="KW-1185">Reference proteome</keyword>
<dbReference type="AlphaFoldDB" id="M1XR49"/>
<organism evidence="1 2">
    <name type="scientific">Natronomonas moolapensis (strain DSM 18674 / CECT 7526 / JCM 14361 / 8.8.11)</name>
    <dbReference type="NCBI Taxonomy" id="268739"/>
    <lineage>
        <taxon>Archaea</taxon>
        <taxon>Methanobacteriati</taxon>
        <taxon>Methanobacteriota</taxon>
        <taxon>Stenosarchaea group</taxon>
        <taxon>Halobacteria</taxon>
        <taxon>Halobacteriales</taxon>
        <taxon>Natronomonadaceae</taxon>
        <taxon>Natronomonas</taxon>
    </lineage>
</organism>
<accession>M1XR49</accession>